<dbReference type="RefSeq" id="WP_189493715.1">
    <property type="nucleotide sequence ID" value="NZ_BMZG01000011.1"/>
</dbReference>
<protein>
    <submittedName>
        <fullName evidence="1">Uncharacterized protein</fullName>
    </submittedName>
</protein>
<evidence type="ECO:0000313" key="2">
    <source>
        <dbReference type="Proteomes" id="UP000614287"/>
    </source>
</evidence>
<keyword evidence="2" id="KW-1185">Reference proteome</keyword>
<proteinExistence type="predicted"/>
<dbReference type="Proteomes" id="UP000614287">
    <property type="component" value="Unassembled WGS sequence"/>
</dbReference>
<name>A0A8J3CNV9_9BURK</name>
<sequence length="167" mass="18376">MNRHTSLGIQASLAKQMRQITLNHPSRVDVLCFRKVFDGVAQGEEPTVARVRVLGGHRDAADYDWLPLGEGGMLFTVESFGHDNGVGAGVFVNDERQGIYALIEPIEVDSFTIQKSDVVYVVFDGGVGLAYEVVERQSPMGFPNGLAACKYLLNRRDDLDCIDAFPQ</sequence>
<dbReference type="EMBL" id="BMZG01000011">
    <property type="protein sequence ID" value="GHA78138.1"/>
    <property type="molecule type" value="Genomic_DNA"/>
</dbReference>
<accession>A0A8J3CNV9</accession>
<gene>
    <name evidence="1" type="ORF">GCM10009007_18830</name>
</gene>
<dbReference type="AlphaFoldDB" id="A0A8J3CNV9"/>
<evidence type="ECO:0000313" key="1">
    <source>
        <dbReference type="EMBL" id="GHA78138.1"/>
    </source>
</evidence>
<organism evidence="1 2">
    <name type="scientific">Formosimonas limnophila</name>
    <dbReference type="NCBI Taxonomy" id="1384487"/>
    <lineage>
        <taxon>Bacteria</taxon>
        <taxon>Pseudomonadati</taxon>
        <taxon>Pseudomonadota</taxon>
        <taxon>Betaproteobacteria</taxon>
        <taxon>Burkholderiales</taxon>
        <taxon>Burkholderiaceae</taxon>
        <taxon>Formosimonas</taxon>
    </lineage>
</organism>
<reference evidence="1" key="1">
    <citation type="journal article" date="2014" name="Int. J. Syst. Evol. Microbiol.">
        <title>Complete genome sequence of Corynebacterium casei LMG S-19264T (=DSM 44701T), isolated from a smear-ripened cheese.</title>
        <authorList>
            <consortium name="US DOE Joint Genome Institute (JGI-PGF)"/>
            <person name="Walter F."/>
            <person name="Albersmeier A."/>
            <person name="Kalinowski J."/>
            <person name="Ruckert C."/>
        </authorList>
    </citation>
    <scope>NUCLEOTIDE SEQUENCE</scope>
    <source>
        <strain evidence="1">KCTC 32501</strain>
    </source>
</reference>
<reference evidence="1" key="2">
    <citation type="submission" date="2020-09" db="EMBL/GenBank/DDBJ databases">
        <authorList>
            <person name="Sun Q."/>
            <person name="Kim S."/>
        </authorList>
    </citation>
    <scope>NUCLEOTIDE SEQUENCE</scope>
    <source>
        <strain evidence="1">KCTC 32501</strain>
    </source>
</reference>
<comment type="caution">
    <text evidence="1">The sequence shown here is derived from an EMBL/GenBank/DDBJ whole genome shotgun (WGS) entry which is preliminary data.</text>
</comment>